<dbReference type="AlphaFoldDB" id="A0A377KB86"/>
<dbReference type="PANTHER" id="PTHR34597">
    <property type="entry name" value="SLR1661 PROTEIN"/>
    <property type="match status" value="1"/>
</dbReference>
<dbReference type="InterPro" id="IPR051544">
    <property type="entry name" value="TPS_OM_transporter"/>
</dbReference>
<sequence>MGYTLVDYTYSWSDYLSTIDNRGWRWRSTGDLQTHRLGLSHVLFRNGDMKTALTGGLQHRIIHNYLDDVLLQGSSRKLTSFSVGLNHTHKFLGGVGTLNPVFTRGMPWFGAESDHGKRGDLPVNQFRKWSVSASFQRPVTDRVWWLTSAYAQWSPDRLHGVEQLSLGGESSVRGFKEQYISGNNGGYLRNELSWSLFSLPYVGTVRAVTALDGGWLHSDRDDPYSSGTLWGAAAGLSTTSGHVSGSFTAGLPLVYPDWLAPDHLTVYWRVAVAF</sequence>
<dbReference type="EMBL" id="UGEM01000004">
    <property type="protein sequence ID" value="STP20904.1"/>
    <property type="molecule type" value="Genomic_DNA"/>
</dbReference>
<gene>
    <name evidence="2" type="primary">shlB_1</name>
    <name evidence="2" type="ORF">NCTC9075_04371</name>
</gene>
<evidence type="ECO:0000313" key="3">
    <source>
        <dbReference type="Proteomes" id="UP000254181"/>
    </source>
</evidence>
<dbReference type="GO" id="GO:0098046">
    <property type="term" value="C:type V protein secretion system complex"/>
    <property type="evidence" value="ECO:0007669"/>
    <property type="project" value="TreeGrafter"/>
</dbReference>
<protein>
    <submittedName>
        <fullName evidence="2">Putative hemolysin activator ShlB-type</fullName>
    </submittedName>
</protein>
<evidence type="ECO:0000259" key="1">
    <source>
        <dbReference type="Pfam" id="PF03865"/>
    </source>
</evidence>
<name>A0A377KB86_ECOLX</name>
<organism evidence="2 3">
    <name type="scientific">Escherichia coli</name>
    <dbReference type="NCBI Taxonomy" id="562"/>
    <lineage>
        <taxon>Bacteria</taxon>
        <taxon>Pseudomonadati</taxon>
        <taxon>Pseudomonadota</taxon>
        <taxon>Gammaproteobacteria</taxon>
        <taxon>Enterobacterales</taxon>
        <taxon>Enterobacteriaceae</taxon>
        <taxon>Escherichia</taxon>
    </lineage>
</organism>
<accession>A0A377KB86</accession>
<proteinExistence type="predicted"/>
<dbReference type="GO" id="GO:0046819">
    <property type="term" value="P:protein secretion by the type V secretion system"/>
    <property type="evidence" value="ECO:0007669"/>
    <property type="project" value="TreeGrafter"/>
</dbReference>
<dbReference type="Proteomes" id="UP000254181">
    <property type="component" value="Unassembled WGS sequence"/>
</dbReference>
<evidence type="ECO:0000313" key="2">
    <source>
        <dbReference type="EMBL" id="STP20904.1"/>
    </source>
</evidence>
<dbReference type="PANTHER" id="PTHR34597:SF3">
    <property type="entry name" value="OUTER MEMBRANE TRANSPORTER CDIB"/>
    <property type="match status" value="1"/>
</dbReference>
<dbReference type="Gene3D" id="2.40.160.50">
    <property type="entry name" value="membrane protein fhac: a member of the omp85/tpsb transporter family"/>
    <property type="match status" value="1"/>
</dbReference>
<dbReference type="InterPro" id="IPR005565">
    <property type="entry name" value="Hemolysn_activator_HlyB_C"/>
</dbReference>
<feature type="domain" description="Haemolysin activator HlyB C-terminal" evidence="1">
    <location>
        <begin position="2"/>
        <end position="237"/>
    </location>
</feature>
<reference evidence="2 3" key="1">
    <citation type="submission" date="2018-06" db="EMBL/GenBank/DDBJ databases">
        <authorList>
            <consortium name="Pathogen Informatics"/>
            <person name="Doyle S."/>
        </authorList>
    </citation>
    <scope>NUCLEOTIDE SEQUENCE [LARGE SCALE GENOMIC DNA]</scope>
    <source>
        <strain evidence="2 3">NCTC9075</strain>
    </source>
</reference>
<dbReference type="GO" id="GO:0008320">
    <property type="term" value="F:protein transmembrane transporter activity"/>
    <property type="evidence" value="ECO:0007669"/>
    <property type="project" value="TreeGrafter"/>
</dbReference>
<dbReference type="Pfam" id="PF03865">
    <property type="entry name" value="ShlB"/>
    <property type="match status" value="1"/>
</dbReference>